<dbReference type="InterPro" id="IPR018062">
    <property type="entry name" value="HTH_AraC-typ_CS"/>
</dbReference>
<keyword evidence="8" id="KW-1185">Reference proteome</keyword>
<dbReference type="Pfam" id="PF13426">
    <property type="entry name" value="PAS_9"/>
    <property type="match status" value="1"/>
</dbReference>
<evidence type="ECO:0000259" key="4">
    <source>
        <dbReference type="PROSITE" id="PS01124"/>
    </source>
</evidence>
<evidence type="ECO:0000259" key="6">
    <source>
        <dbReference type="PROSITE" id="PS50885"/>
    </source>
</evidence>
<evidence type="ECO:0000256" key="2">
    <source>
        <dbReference type="ARBA" id="ARBA00023125"/>
    </source>
</evidence>
<dbReference type="SUPFAM" id="SSF46689">
    <property type="entry name" value="Homeodomain-like"/>
    <property type="match status" value="1"/>
</dbReference>
<feature type="domain" description="HAMP" evidence="6">
    <location>
        <begin position="5"/>
        <end position="54"/>
    </location>
</feature>
<evidence type="ECO:0000313" key="8">
    <source>
        <dbReference type="Proteomes" id="UP000629420"/>
    </source>
</evidence>
<dbReference type="InterPro" id="IPR053142">
    <property type="entry name" value="PchR_regulatory_protein"/>
</dbReference>
<sequence>MSKEKRLKKIAEALAEMAAGRFYYHIEKSSKKDNIDALISGINMMAEEISEALLHEGYVNSNETIRHIVLMIFEIDLNGKVKAINQQACDILSYTCEEIVGESFECFLNEKSVPKWKRHWNKLKDKKMKDTSLDLTFRNKHGLLVPSACYINRLGGEAGGMESLIVTVVKHSKKQVELEEYLMEKEKNGRENSKREKPVLSSMVNKHKVILTSSDIAKIRQVRNYFIENLERDFPPIEKLAREFGTNTFKIKYGFKELYGVSVFHFIRNERLRKAKMLVEGSNITFKRITQLCGFKSVPSFSTTFKNEFGYTPKQLRRKFTSENS</sequence>
<dbReference type="PROSITE" id="PS00041">
    <property type="entry name" value="HTH_ARAC_FAMILY_1"/>
    <property type="match status" value="1"/>
</dbReference>
<dbReference type="Gene3D" id="3.30.450.20">
    <property type="entry name" value="PAS domain"/>
    <property type="match status" value="1"/>
</dbReference>
<feature type="domain" description="PAS" evidence="5">
    <location>
        <begin position="72"/>
        <end position="103"/>
    </location>
</feature>
<evidence type="ECO:0000259" key="5">
    <source>
        <dbReference type="PROSITE" id="PS50112"/>
    </source>
</evidence>
<dbReference type="InterPro" id="IPR000014">
    <property type="entry name" value="PAS"/>
</dbReference>
<proteinExistence type="predicted"/>
<dbReference type="PANTHER" id="PTHR47893:SF1">
    <property type="entry name" value="REGULATORY PROTEIN PCHR"/>
    <property type="match status" value="1"/>
</dbReference>
<dbReference type="SMART" id="SM00342">
    <property type="entry name" value="HTH_ARAC"/>
    <property type="match status" value="1"/>
</dbReference>
<dbReference type="Gene3D" id="1.10.10.60">
    <property type="entry name" value="Homeodomain-like"/>
    <property type="match status" value="2"/>
</dbReference>
<feature type="domain" description="HTH araC/xylS-type" evidence="4">
    <location>
        <begin position="220"/>
        <end position="319"/>
    </location>
</feature>
<dbReference type="SUPFAM" id="SSF55785">
    <property type="entry name" value="PYP-like sensor domain (PAS domain)"/>
    <property type="match status" value="1"/>
</dbReference>
<dbReference type="PANTHER" id="PTHR47893">
    <property type="entry name" value="REGULATORY PROTEIN PCHR"/>
    <property type="match status" value="1"/>
</dbReference>
<gene>
    <name evidence="7" type="ORF">JK629_14260</name>
</gene>
<reference evidence="7 8" key="1">
    <citation type="submission" date="2021-01" db="EMBL/GenBank/DDBJ databases">
        <title>Aequorivita sp. strain KX20305, a bacterium isolated from the sediment collected at a cold seep field in South China Sea.</title>
        <authorList>
            <person name="Zhang H."/>
            <person name="Li C."/>
        </authorList>
    </citation>
    <scope>NUCLEOTIDE SEQUENCE [LARGE SCALE GENOMIC DNA]</scope>
    <source>
        <strain evidence="7 8">KX20305</strain>
    </source>
</reference>
<dbReference type="EMBL" id="CP068439">
    <property type="protein sequence ID" value="QQX76468.1"/>
    <property type="molecule type" value="Genomic_DNA"/>
</dbReference>
<dbReference type="PROSITE" id="PS50885">
    <property type="entry name" value="HAMP"/>
    <property type="match status" value="1"/>
</dbReference>
<dbReference type="InterPro" id="IPR009057">
    <property type="entry name" value="Homeodomain-like_sf"/>
</dbReference>
<evidence type="ECO:0000313" key="7">
    <source>
        <dbReference type="EMBL" id="QQX76468.1"/>
    </source>
</evidence>
<dbReference type="CDD" id="cd00130">
    <property type="entry name" value="PAS"/>
    <property type="match status" value="1"/>
</dbReference>
<dbReference type="PROSITE" id="PS01124">
    <property type="entry name" value="HTH_ARAC_FAMILY_2"/>
    <property type="match status" value="1"/>
</dbReference>
<accession>A0ABX7DQW2</accession>
<keyword evidence="2" id="KW-0238">DNA-binding</keyword>
<keyword evidence="3" id="KW-0804">Transcription</keyword>
<keyword evidence="1" id="KW-0805">Transcription regulation</keyword>
<dbReference type="InterPro" id="IPR018060">
    <property type="entry name" value="HTH_AraC"/>
</dbReference>
<evidence type="ECO:0000256" key="3">
    <source>
        <dbReference type="ARBA" id="ARBA00023163"/>
    </source>
</evidence>
<dbReference type="Pfam" id="PF12833">
    <property type="entry name" value="HTH_18"/>
    <property type="match status" value="1"/>
</dbReference>
<dbReference type="InterPro" id="IPR035965">
    <property type="entry name" value="PAS-like_dom_sf"/>
</dbReference>
<dbReference type="RefSeq" id="WP_202336272.1">
    <property type="nucleotide sequence ID" value="NZ_CP068439.1"/>
</dbReference>
<name>A0ABX7DQW2_9FLAO</name>
<dbReference type="PROSITE" id="PS50112">
    <property type="entry name" value="PAS"/>
    <property type="match status" value="1"/>
</dbReference>
<dbReference type="Proteomes" id="UP000629420">
    <property type="component" value="Chromosome"/>
</dbReference>
<dbReference type="InterPro" id="IPR003660">
    <property type="entry name" value="HAMP_dom"/>
</dbReference>
<organism evidence="7 8">
    <name type="scientific">Aequorivita iocasae</name>
    <dbReference type="NCBI Taxonomy" id="2803865"/>
    <lineage>
        <taxon>Bacteria</taxon>
        <taxon>Pseudomonadati</taxon>
        <taxon>Bacteroidota</taxon>
        <taxon>Flavobacteriia</taxon>
        <taxon>Flavobacteriales</taxon>
        <taxon>Flavobacteriaceae</taxon>
        <taxon>Aequorivita</taxon>
    </lineage>
</organism>
<evidence type="ECO:0000256" key="1">
    <source>
        <dbReference type="ARBA" id="ARBA00023015"/>
    </source>
</evidence>
<protein>
    <submittedName>
        <fullName evidence="7">Helix-turn-helix domain-containing protein</fullName>
    </submittedName>
</protein>
<dbReference type="NCBIfam" id="TIGR00229">
    <property type="entry name" value="sensory_box"/>
    <property type="match status" value="1"/>
</dbReference>